<dbReference type="EMBL" id="ASGP02000003">
    <property type="protein sequence ID" value="KAH9517877.1"/>
    <property type="molecule type" value="Genomic_DNA"/>
</dbReference>
<reference evidence="1" key="1">
    <citation type="submission" date="2013-05" db="EMBL/GenBank/DDBJ databases">
        <authorList>
            <person name="Yim A.K.Y."/>
            <person name="Chan T.F."/>
            <person name="Ji K.M."/>
            <person name="Liu X.Y."/>
            <person name="Zhou J.W."/>
            <person name="Li R.Q."/>
            <person name="Yang K.Y."/>
            <person name="Li J."/>
            <person name="Li M."/>
            <person name="Law P.T.W."/>
            <person name="Wu Y.L."/>
            <person name="Cai Z.L."/>
            <person name="Qin H."/>
            <person name="Bao Y."/>
            <person name="Leung R.K.K."/>
            <person name="Ng P.K.S."/>
            <person name="Zou J."/>
            <person name="Zhong X.J."/>
            <person name="Ran P.X."/>
            <person name="Zhong N.S."/>
            <person name="Liu Z.G."/>
            <person name="Tsui S.K.W."/>
        </authorList>
    </citation>
    <scope>NUCLEOTIDE SEQUENCE</scope>
    <source>
        <strain evidence="1">Derf</strain>
        <tissue evidence="1">Whole organism</tissue>
    </source>
</reference>
<keyword evidence="2" id="KW-1185">Reference proteome</keyword>
<proteinExistence type="predicted"/>
<sequence>MIQTDEINYCLSQSIEKFIKEFDSIFAKKKGKVDRITSEECYIHQQTTTQNTIHLRPYIYRTSVEDQEKIDEFIEEYRNTNVLQDFVTDQFGQPLNFIIDVKTLMEDRLIID</sequence>
<reference evidence="1" key="2">
    <citation type="journal article" date="2022" name="Res Sq">
        <title>Comparative Genomics Reveals Insights into the Divergent Evolution of Astigmatic Mites and Household Pest Adaptations.</title>
        <authorList>
            <person name="Xiong Q."/>
            <person name="Wan A.T.-Y."/>
            <person name="Liu X.-Y."/>
            <person name="Fung C.S.-H."/>
            <person name="Xiao X."/>
            <person name="Malainual N."/>
            <person name="Hou J."/>
            <person name="Wang L."/>
            <person name="Wang M."/>
            <person name="Yang K."/>
            <person name="Cui Y."/>
            <person name="Leung E."/>
            <person name="Nong W."/>
            <person name="Shin S.-K."/>
            <person name="Au S."/>
            <person name="Jeong K.Y."/>
            <person name="Chew F.T."/>
            <person name="Hui J."/>
            <person name="Leung T.F."/>
            <person name="Tungtrongchitr A."/>
            <person name="Zhong N."/>
            <person name="Liu Z."/>
            <person name="Tsui S."/>
        </authorList>
    </citation>
    <scope>NUCLEOTIDE SEQUENCE</scope>
    <source>
        <strain evidence="1">Derf</strain>
        <tissue evidence="1">Whole organism</tissue>
    </source>
</reference>
<protein>
    <submittedName>
        <fullName evidence="1">Uncharacterized protein</fullName>
    </submittedName>
</protein>
<dbReference type="Proteomes" id="UP000790347">
    <property type="component" value="Unassembled WGS sequence"/>
</dbReference>
<name>A0A922I3C7_DERFA</name>
<dbReference type="AlphaFoldDB" id="A0A922I3C7"/>
<organism evidence="1 2">
    <name type="scientific">Dermatophagoides farinae</name>
    <name type="common">American house dust mite</name>
    <dbReference type="NCBI Taxonomy" id="6954"/>
    <lineage>
        <taxon>Eukaryota</taxon>
        <taxon>Metazoa</taxon>
        <taxon>Ecdysozoa</taxon>
        <taxon>Arthropoda</taxon>
        <taxon>Chelicerata</taxon>
        <taxon>Arachnida</taxon>
        <taxon>Acari</taxon>
        <taxon>Acariformes</taxon>
        <taxon>Sarcoptiformes</taxon>
        <taxon>Astigmata</taxon>
        <taxon>Psoroptidia</taxon>
        <taxon>Analgoidea</taxon>
        <taxon>Pyroglyphidae</taxon>
        <taxon>Dermatophagoidinae</taxon>
        <taxon>Dermatophagoides</taxon>
    </lineage>
</organism>
<evidence type="ECO:0000313" key="2">
    <source>
        <dbReference type="Proteomes" id="UP000790347"/>
    </source>
</evidence>
<evidence type="ECO:0000313" key="1">
    <source>
        <dbReference type="EMBL" id="KAH9517877.1"/>
    </source>
</evidence>
<accession>A0A922I3C7</accession>
<gene>
    <name evidence="1" type="ORF">DERF_008495</name>
</gene>
<comment type="caution">
    <text evidence="1">The sequence shown here is derived from an EMBL/GenBank/DDBJ whole genome shotgun (WGS) entry which is preliminary data.</text>
</comment>